<evidence type="ECO:0000256" key="1">
    <source>
        <dbReference type="PIRSR" id="PIRSR613078-2"/>
    </source>
</evidence>
<dbReference type="InterPro" id="IPR029033">
    <property type="entry name" value="His_PPase_superfam"/>
</dbReference>
<keyword evidence="2" id="KW-0413">Isomerase</keyword>
<dbReference type="eggNOG" id="COG0406">
    <property type="taxonomic scope" value="Bacteria"/>
</dbReference>
<dbReference type="GO" id="GO:0070297">
    <property type="term" value="P:regulation of phosphorelay signal transduction system"/>
    <property type="evidence" value="ECO:0007669"/>
    <property type="project" value="TreeGrafter"/>
</dbReference>
<feature type="binding site" evidence="1">
    <location>
        <begin position="22"/>
        <end position="23"/>
    </location>
    <ligand>
        <name>substrate</name>
    </ligand>
</feature>
<sequence>MTTTLWLVRHGETEWTLSGQHTGRTDISLTENGRKQAQSLAPRLSGQAFDHVLCSPLQRARETCALAGYEARAQIEQDLLEWDYGIYEGRTSAEIASAEPGWSLWTSSVPNGETTADVQLRATRLVNHLLELGGTTLLFAHAHILRSVIGVWATGDVRLGEHIVLDTGSVSILGFHRDARVIRKLNA</sequence>
<dbReference type="RefSeq" id="WP_008851884.1">
    <property type="nucleotide sequence ID" value="NZ_AGQV01000005.1"/>
</dbReference>
<dbReference type="GO" id="GO:0101006">
    <property type="term" value="F:protein histidine phosphatase activity"/>
    <property type="evidence" value="ECO:0007669"/>
    <property type="project" value="TreeGrafter"/>
</dbReference>
<dbReference type="EMBL" id="AGQV01000005">
    <property type="protein sequence ID" value="EHH67970.1"/>
    <property type="molecule type" value="Genomic_DNA"/>
</dbReference>
<proteinExistence type="predicted"/>
<dbReference type="Gene3D" id="3.40.50.1240">
    <property type="entry name" value="Phosphoglycerate mutase-like"/>
    <property type="match status" value="1"/>
</dbReference>
<dbReference type="CDD" id="cd07067">
    <property type="entry name" value="HP_PGM_like"/>
    <property type="match status" value="1"/>
</dbReference>
<accession>G6XK08</accession>
<dbReference type="PANTHER" id="PTHR48100:SF15">
    <property type="entry name" value="SEDOHEPTULOSE 1,7-BISPHOSPHATASE"/>
    <property type="match status" value="1"/>
</dbReference>
<reference evidence="2 3" key="1">
    <citation type="submission" date="2011-10" db="EMBL/GenBank/DDBJ databases">
        <title>Genome sequence of Gluconobacter morbifer G707, isolated from Drosophila gut.</title>
        <authorList>
            <person name="Lee W.-J."/>
            <person name="Kim E.-K."/>
        </authorList>
    </citation>
    <scope>NUCLEOTIDE SEQUENCE [LARGE SCALE GENOMIC DNA]</scope>
    <source>
        <strain evidence="2 3">G707</strain>
    </source>
</reference>
<name>G6XK08_9PROT</name>
<dbReference type="SMART" id="SM00855">
    <property type="entry name" value="PGAM"/>
    <property type="match status" value="1"/>
</dbReference>
<dbReference type="PATRIC" id="fig|1088869.3.peg.1732"/>
<dbReference type="OrthoDB" id="9781415at2"/>
<evidence type="ECO:0000313" key="2">
    <source>
        <dbReference type="EMBL" id="EHH67970.1"/>
    </source>
</evidence>
<dbReference type="SUPFAM" id="SSF53254">
    <property type="entry name" value="Phosphoglycerate mutase-like"/>
    <property type="match status" value="1"/>
</dbReference>
<organism evidence="2 3">
    <name type="scientific">Gluconobacter morbifer G707</name>
    <dbReference type="NCBI Taxonomy" id="1088869"/>
    <lineage>
        <taxon>Bacteria</taxon>
        <taxon>Pseudomonadati</taxon>
        <taxon>Pseudomonadota</taxon>
        <taxon>Alphaproteobacteria</taxon>
        <taxon>Acetobacterales</taxon>
        <taxon>Acetobacteraceae</taxon>
        <taxon>Gluconobacter</taxon>
    </lineage>
</organism>
<evidence type="ECO:0000313" key="3">
    <source>
        <dbReference type="Proteomes" id="UP000004949"/>
    </source>
</evidence>
<dbReference type="InterPro" id="IPR050275">
    <property type="entry name" value="PGM_Phosphatase"/>
</dbReference>
<dbReference type="AlphaFoldDB" id="G6XK08"/>
<feature type="binding site" evidence="1">
    <location>
        <position position="59"/>
    </location>
    <ligand>
        <name>substrate</name>
    </ligand>
</feature>
<dbReference type="InterPro" id="IPR013078">
    <property type="entry name" value="His_Pase_superF_clade-1"/>
</dbReference>
<dbReference type="PANTHER" id="PTHR48100">
    <property type="entry name" value="BROAD-SPECIFICITY PHOSPHATASE YOR283W-RELATED"/>
    <property type="match status" value="1"/>
</dbReference>
<keyword evidence="3" id="KW-1185">Reference proteome</keyword>
<dbReference type="EC" id="5.4.2.-" evidence="2"/>
<dbReference type="Proteomes" id="UP000004949">
    <property type="component" value="Unassembled WGS sequence"/>
</dbReference>
<gene>
    <name evidence="2" type="ORF">GMO_17370</name>
</gene>
<protein>
    <submittedName>
        <fullName evidence="2">Fructose-2,6-bisphosphatase</fullName>
        <ecNumber evidence="2">5.4.2.-</ecNumber>
    </submittedName>
</protein>
<dbReference type="GO" id="GO:0016853">
    <property type="term" value="F:isomerase activity"/>
    <property type="evidence" value="ECO:0007669"/>
    <property type="project" value="UniProtKB-KW"/>
</dbReference>
<dbReference type="STRING" id="1088869.GMO_17370"/>
<dbReference type="Pfam" id="PF00300">
    <property type="entry name" value="His_Phos_1"/>
    <property type="match status" value="1"/>
</dbReference>
<comment type="caution">
    <text evidence="2">The sequence shown here is derived from an EMBL/GenBank/DDBJ whole genome shotgun (WGS) entry which is preliminary data.</text>
</comment>